<evidence type="ECO:0000313" key="6">
    <source>
        <dbReference type="Proteomes" id="UP000663845"/>
    </source>
</evidence>
<feature type="repeat" description="NHL" evidence="2">
    <location>
        <begin position="424"/>
        <end position="466"/>
    </location>
</feature>
<dbReference type="Pfam" id="PF01436">
    <property type="entry name" value="NHL"/>
    <property type="match status" value="2"/>
</dbReference>
<evidence type="ECO:0000256" key="1">
    <source>
        <dbReference type="ARBA" id="ARBA00022737"/>
    </source>
</evidence>
<keyword evidence="3" id="KW-0175">Coiled coil</keyword>
<feature type="coiled-coil region" evidence="3">
    <location>
        <begin position="97"/>
        <end position="145"/>
    </location>
</feature>
<accession>A0A814CET5</accession>
<dbReference type="PROSITE" id="PS51125">
    <property type="entry name" value="NHL"/>
    <property type="match status" value="3"/>
</dbReference>
<dbReference type="InterPro" id="IPR011042">
    <property type="entry name" value="6-blade_b-propeller_TolB-like"/>
</dbReference>
<gene>
    <name evidence="4" type="ORF">JYZ213_LOCUS12760</name>
    <name evidence="5" type="ORF">OXD698_LOCUS5031</name>
</gene>
<dbReference type="GO" id="GO:0008270">
    <property type="term" value="F:zinc ion binding"/>
    <property type="evidence" value="ECO:0007669"/>
    <property type="project" value="UniProtKB-KW"/>
</dbReference>
<name>A0A814CET5_9BILA</name>
<proteinExistence type="predicted"/>
<dbReference type="InterPro" id="IPR050952">
    <property type="entry name" value="TRIM-NHL_E3_ligases"/>
</dbReference>
<dbReference type="InterPro" id="IPR001258">
    <property type="entry name" value="NHL_repeat"/>
</dbReference>
<dbReference type="CDD" id="cd05819">
    <property type="entry name" value="NHL"/>
    <property type="match status" value="1"/>
</dbReference>
<evidence type="ECO:0000256" key="2">
    <source>
        <dbReference type="PROSITE-ProRule" id="PRU00504"/>
    </source>
</evidence>
<comment type="caution">
    <text evidence="4">The sequence shown here is derived from an EMBL/GenBank/DDBJ whole genome shotgun (WGS) entry which is preliminary data.</text>
</comment>
<evidence type="ECO:0000256" key="3">
    <source>
        <dbReference type="SAM" id="Coils"/>
    </source>
</evidence>
<reference evidence="4" key="1">
    <citation type="submission" date="2021-02" db="EMBL/GenBank/DDBJ databases">
        <authorList>
            <person name="Nowell W R."/>
        </authorList>
    </citation>
    <scope>NUCLEOTIDE SEQUENCE</scope>
</reference>
<evidence type="ECO:0000313" key="4">
    <source>
        <dbReference type="EMBL" id="CAF0941549.1"/>
    </source>
</evidence>
<dbReference type="EMBL" id="CAJOAZ010000199">
    <property type="protein sequence ID" value="CAF3573483.1"/>
    <property type="molecule type" value="Genomic_DNA"/>
</dbReference>
<dbReference type="PANTHER" id="PTHR24104">
    <property type="entry name" value="E3 UBIQUITIN-PROTEIN LIGASE NHLRC1-RELATED"/>
    <property type="match status" value="1"/>
</dbReference>
<feature type="repeat" description="NHL" evidence="2">
    <location>
        <begin position="383"/>
        <end position="413"/>
    </location>
</feature>
<dbReference type="PANTHER" id="PTHR24104:SF25">
    <property type="entry name" value="PROTEIN LIN-41"/>
    <property type="match status" value="1"/>
</dbReference>
<sequence length="467" mass="53617">MVKTNKTQCFTCHRENNTYTCEGCSNRFCVIHLTEHQQILNEQLHHIIDDYNEFKERINQQKQSPLNHSLIKKIDQWERNAIEIIQQKAKDCREVVIESLQTCINDIEMKFNDLNKQIQQLQKENDFNEIQLNHLRNQLRKITEELHSPSNISIQQESQSLINDISIISDKKSKVSKWKQNAISMAGGNGEGQELNQLNRPFGIFIDENKNIFIADDCNHRIVEWKYNAKEGQIIAGGNSRGNRMDQLNRPTNVIVDQQNHSIIIADSGNRRVIQWLNQDQQILTENIDCCGLAIDKYGFLYVSDIVKNEVRRWKMDEYNNEGIVVAGGNDEGDELNQFNHPNFIFVDEDQSVYVSDTGNHRVMKWSKGAKEGRIMAGGNGEGGNLNQLSYPRGVIVDHLGQIYVADFGNDRVLRWCEGNDEGEIVVGGNGKEDHSNYPRGLSFDDEGNLYVVDSLNHRIAKFEIIL</sequence>
<dbReference type="Gene3D" id="2.120.10.30">
    <property type="entry name" value="TolB, C-terminal domain"/>
    <property type="match status" value="3"/>
</dbReference>
<organism evidence="4 6">
    <name type="scientific">Adineta steineri</name>
    <dbReference type="NCBI Taxonomy" id="433720"/>
    <lineage>
        <taxon>Eukaryota</taxon>
        <taxon>Metazoa</taxon>
        <taxon>Spiralia</taxon>
        <taxon>Gnathifera</taxon>
        <taxon>Rotifera</taxon>
        <taxon>Eurotatoria</taxon>
        <taxon>Bdelloidea</taxon>
        <taxon>Adinetida</taxon>
        <taxon>Adinetidae</taxon>
        <taxon>Adineta</taxon>
    </lineage>
</organism>
<protein>
    <submittedName>
        <fullName evidence="4">Uncharacterized protein</fullName>
    </submittedName>
</protein>
<dbReference type="SUPFAM" id="SSF63829">
    <property type="entry name" value="Calcium-dependent phosphotriesterase"/>
    <property type="match status" value="1"/>
</dbReference>
<evidence type="ECO:0000313" key="5">
    <source>
        <dbReference type="EMBL" id="CAF3573483.1"/>
    </source>
</evidence>
<dbReference type="AlphaFoldDB" id="A0A814CET5"/>
<dbReference type="EMBL" id="CAJNOG010000100">
    <property type="protein sequence ID" value="CAF0941549.1"/>
    <property type="molecule type" value="Genomic_DNA"/>
</dbReference>
<feature type="repeat" description="NHL" evidence="2">
    <location>
        <begin position="333"/>
        <end position="369"/>
    </location>
</feature>
<keyword evidence="1" id="KW-0677">Repeat</keyword>
<dbReference type="Proteomes" id="UP000663844">
    <property type="component" value="Unassembled WGS sequence"/>
</dbReference>
<dbReference type="Proteomes" id="UP000663845">
    <property type="component" value="Unassembled WGS sequence"/>
</dbReference>